<organism evidence="7 8">
    <name type="scientific">Glutamicibacter soli</name>
    <dbReference type="NCBI Taxonomy" id="453836"/>
    <lineage>
        <taxon>Bacteria</taxon>
        <taxon>Bacillati</taxon>
        <taxon>Actinomycetota</taxon>
        <taxon>Actinomycetes</taxon>
        <taxon>Micrococcales</taxon>
        <taxon>Micrococcaceae</taxon>
        <taxon>Glutamicibacter</taxon>
    </lineage>
</organism>
<comment type="subcellular location">
    <subcellularLocation>
        <location evidence="1 4">Bacterial flagellum basal body</location>
    </subcellularLocation>
</comment>
<dbReference type="EMBL" id="POAF01000007">
    <property type="protein sequence ID" value="RBL99721.1"/>
    <property type="molecule type" value="Genomic_DNA"/>
</dbReference>
<evidence type="ECO:0000256" key="6">
    <source>
        <dbReference type="SAM" id="MobiDB-lite"/>
    </source>
</evidence>
<sequence length="101" mass="10561">MNFEISPVSATTPTTPAGYRQAEPRSSDGSAFAATLGSALAEVQQLQSTSNDLSLKAVTGELADIHTATLASARASLALETAATFRNRGVEAFNEIMRMQA</sequence>
<dbReference type="NCBIfam" id="TIGR00205">
    <property type="entry name" value="fliE"/>
    <property type="match status" value="1"/>
</dbReference>
<feature type="region of interest" description="Disordered" evidence="6">
    <location>
        <begin position="1"/>
        <end position="30"/>
    </location>
</feature>
<keyword evidence="7" id="KW-0282">Flagellum</keyword>
<evidence type="ECO:0000256" key="3">
    <source>
        <dbReference type="ARBA" id="ARBA00023143"/>
    </source>
</evidence>
<evidence type="ECO:0000256" key="2">
    <source>
        <dbReference type="ARBA" id="ARBA00009272"/>
    </source>
</evidence>
<dbReference type="GO" id="GO:0071973">
    <property type="term" value="P:bacterial-type flagellum-dependent cell motility"/>
    <property type="evidence" value="ECO:0007669"/>
    <property type="project" value="InterPro"/>
</dbReference>
<keyword evidence="3 4" id="KW-0975">Bacterial flagellum</keyword>
<dbReference type="GO" id="GO:0009425">
    <property type="term" value="C:bacterial-type flagellum basal body"/>
    <property type="evidence" value="ECO:0007669"/>
    <property type="project" value="UniProtKB-SubCell"/>
</dbReference>
<dbReference type="GO" id="GO:0003774">
    <property type="term" value="F:cytoskeletal motor activity"/>
    <property type="evidence" value="ECO:0007669"/>
    <property type="project" value="InterPro"/>
</dbReference>
<evidence type="ECO:0000256" key="1">
    <source>
        <dbReference type="ARBA" id="ARBA00004117"/>
    </source>
</evidence>
<dbReference type="PRINTS" id="PR01006">
    <property type="entry name" value="FLGHOOKFLIE"/>
</dbReference>
<accession>A0A365YAN9</accession>
<dbReference type="PANTHER" id="PTHR34653:SF1">
    <property type="entry name" value="FLAGELLAR HOOK-BASAL BODY COMPLEX PROTEIN FLIE"/>
    <property type="match status" value="1"/>
</dbReference>
<dbReference type="InterPro" id="IPR001624">
    <property type="entry name" value="FliE"/>
</dbReference>
<dbReference type="Proteomes" id="UP000252167">
    <property type="component" value="Unassembled WGS sequence"/>
</dbReference>
<keyword evidence="8" id="KW-1185">Reference proteome</keyword>
<evidence type="ECO:0000256" key="5">
    <source>
        <dbReference type="NCBIfam" id="TIGR00205"/>
    </source>
</evidence>
<gene>
    <name evidence="4 7" type="primary">fliE</name>
    <name evidence="7" type="ORF">C1H84_15060</name>
</gene>
<evidence type="ECO:0000313" key="8">
    <source>
        <dbReference type="Proteomes" id="UP000252167"/>
    </source>
</evidence>
<keyword evidence="7" id="KW-0966">Cell projection</keyword>
<dbReference type="GO" id="GO:0005198">
    <property type="term" value="F:structural molecule activity"/>
    <property type="evidence" value="ECO:0007669"/>
    <property type="project" value="UniProtKB-UniRule"/>
</dbReference>
<dbReference type="RefSeq" id="WP_113607856.1">
    <property type="nucleotide sequence ID" value="NZ_POAF01000007.1"/>
</dbReference>
<protein>
    <recommendedName>
        <fullName evidence="4 5">Flagellar hook-basal body complex protein FliE</fullName>
    </recommendedName>
</protein>
<comment type="caution">
    <text evidence="7">The sequence shown here is derived from an EMBL/GenBank/DDBJ whole genome shotgun (WGS) entry which is preliminary data.</text>
</comment>
<reference evidence="7 8" key="1">
    <citation type="submission" date="2018-01" db="EMBL/GenBank/DDBJ databases">
        <title>Glutamicibacter soli strain NHPC-3 Whole genome sequence and assembly.</title>
        <authorList>
            <person name="Choudhury P."/>
            <person name="Gupta D."/>
            <person name="Sengupta K."/>
            <person name="Jawed A."/>
            <person name="Sultana N."/>
            <person name="Saha P."/>
        </authorList>
    </citation>
    <scope>NUCLEOTIDE SEQUENCE [LARGE SCALE GENOMIC DNA]</scope>
    <source>
        <strain evidence="7 8">NHPC-3</strain>
    </source>
</reference>
<dbReference type="AlphaFoldDB" id="A0A365YAN9"/>
<evidence type="ECO:0000256" key="4">
    <source>
        <dbReference type="HAMAP-Rule" id="MF_00724"/>
    </source>
</evidence>
<evidence type="ECO:0000313" key="7">
    <source>
        <dbReference type="EMBL" id="RBL99721.1"/>
    </source>
</evidence>
<dbReference type="HAMAP" id="MF_00724">
    <property type="entry name" value="FliE"/>
    <property type="match status" value="1"/>
</dbReference>
<dbReference type="PANTHER" id="PTHR34653">
    <property type="match status" value="1"/>
</dbReference>
<keyword evidence="7" id="KW-0969">Cilium</keyword>
<name>A0A365YAN9_9MICC</name>
<proteinExistence type="inferred from homology"/>
<dbReference type="Pfam" id="PF02049">
    <property type="entry name" value="FliE"/>
    <property type="match status" value="1"/>
</dbReference>
<comment type="similarity">
    <text evidence="2 4">Belongs to the FliE family.</text>
</comment>